<dbReference type="SUPFAM" id="SSF55424">
    <property type="entry name" value="FAD/NAD-linked reductases, dimerisation (C-terminal) domain"/>
    <property type="match status" value="1"/>
</dbReference>
<dbReference type="PANTHER" id="PTHR43557:SF2">
    <property type="entry name" value="RIESKE DOMAIN-CONTAINING PROTEIN-RELATED"/>
    <property type="match status" value="1"/>
</dbReference>
<keyword evidence="7" id="KW-0503">Monooxygenase</keyword>
<feature type="domain" description="Reductase C-terminal" evidence="6">
    <location>
        <begin position="325"/>
        <end position="401"/>
    </location>
</feature>
<evidence type="ECO:0000256" key="3">
    <source>
        <dbReference type="ARBA" id="ARBA00022827"/>
    </source>
</evidence>
<keyword evidence="3" id="KW-0274">FAD</keyword>
<dbReference type="SUPFAM" id="SSF51905">
    <property type="entry name" value="FAD/NAD(P)-binding domain"/>
    <property type="match status" value="1"/>
</dbReference>
<dbReference type="InterPro" id="IPR050446">
    <property type="entry name" value="FAD-oxidoreductase/Apoptosis"/>
</dbReference>
<dbReference type="Pfam" id="PF07992">
    <property type="entry name" value="Pyr_redox_2"/>
    <property type="match status" value="1"/>
</dbReference>
<evidence type="ECO:0000256" key="1">
    <source>
        <dbReference type="ARBA" id="ARBA00001974"/>
    </source>
</evidence>
<evidence type="ECO:0000256" key="2">
    <source>
        <dbReference type="ARBA" id="ARBA00022630"/>
    </source>
</evidence>
<keyword evidence="4" id="KW-0560">Oxidoreductase</keyword>
<dbReference type="EMBL" id="WTYO01000012">
    <property type="protein sequence ID" value="MXO69994.1"/>
    <property type="molecule type" value="Genomic_DNA"/>
</dbReference>
<accession>A0ABW9UYU1</accession>
<keyword evidence="2" id="KW-0285">Flavoprotein</keyword>
<feature type="domain" description="FAD/NAD(P)-binding" evidence="5">
    <location>
        <begin position="9"/>
        <end position="297"/>
    </location>
</feature>
<evidence type="ECO:0000259" key="5">
    <source>
        <dbReference type="Pfam" id="PF07992"/>
    </source>
</evidence>
<protein>
    <submittedName>
        <fullName evidence="7">SidA/IucD/PvdA family monooxygenase</fullName>
    </submittedName>
</protein>
<dbReference type="InterPro" id="IPR016156">
    <property type="entry name" value="FAD/NAD-linked_Rdtase_dimer_sf"/>
</dbReference>
<dbReference type="Gene3D" id="3.50.50.60">
    <property type="entry name" value="FAD/NAD(P)-binding domain"/>
    <property type="match status" value="2"/>
</dbReference>
<dbReference type="GO" id="GO:0004497">
    <property type="term" value="F:monooxygenase activity"/>
    <property type="evidence" value="ECO:0007669"/>
    <property type="project" value="UniProtKB-KW"/>
</dbReference>
<dbReference type="Gene3D" id="3.30.390.30">
    <property type="match status" value="1"/>
</dbReference>
<dbReference type="PRINTS" id="PR00368">
    <property type="entry name" value="FADPNR"/>
</dbReference>
<dbReference type="InterPro" id="IPR036188">
    <property type="entry name" value="FAD/NAD-bd_sf"/>
</dbReference>
<reference evidence="7 8" key="1">
    <citation type="submission" date="2019-12" db="EMBL/GenBank/DDBJ databases">
        <title>Genomic-based taxomic classification of the family Erythrobacteraceae.</title>
        <authorList>
            <person name="Xu L."/>
        </authorList>
    </citation>
    <scope>NUCLEOTIDE SEQUENCE [LARGE SCALE GENOMIC DNA]</scope>
    <source>
        <strain evidence="7 8">H32</strain>
    </source>
</reference>
<proteinExistence type="predicted"/>
<evidence type="ECO:0000259" key="6">
    <source>
        <dbReference type="Pfam" id="PF14759"/>
    </source>
</evidence>
<evidence type="ECO:0000313" key="8">
    <source>
        <dbReference type="Proteomes" id="UP000444401"/>
    </source>
</evidence>
<dbReference type="Proteomes" id="UP000444401">
    <property type="component" value="Unassembled WGS sequence"/>
</dbReference>
<organism evidence="7 8">
    <name type="scientific">Pelagerythrobacter marinus</name>
    <dbReference type="NCBI Taxonomy" id="538382"/>
    <lineage>
        <taxon>Bacteria</taxon>
        <taxon>Pseudomonadati</taxon>
        <taxon>Pseudomonadota</taxon>
        <taxon>Alphaproteobacteria</taxon>
        <taxon>Sphingomonadales</taxon>
        <taxon>Erythrobacteraceae</taxon>
        <taxon>Pelagerythrobacter</taxon>
    </lineage>
</organism>
<sequence>MGGACMTNTVAIIGANAAGLTTAMELRRLGYDGRVMLFDAEMEPLYNRPAVSKEMLSGEFSDPSDTPLVRADILEKMHLELEFGNRVLGIGTAGRLDLSGGRQVGAEVMVVATGGLARWPAQVPRLQGIHTLRTSRDAMALREALLPGARVVVMGGGVIGCEVASSAVRRGCDTTIVDIAALPMLRSIGEGAGRVMATVIEEAGVKLRLGEGIASVLGPSRISGVVLMNGETLPCDVLVIGVGMVPNAKLANDAGAENDNGILIDAHCRTSLPGVLAVGDVTRRRSTVEGLGDRSETILNAQIQAREAASTILGLELPKAQPSGFWSDQFDINIQAVGKVDRTVSHWLKPFNGQEGVLLQFSENKLCGAVGFNSGRTIARIRRLLSVGDRRPPEELLRDPKLNG</sequence>
<dbReference type="Pfam" id="PF14759">
    <property type="entry name" value="Reductase_C"/>
    <property type="match status" value="1"/>
</dbReference>
<comment type="cofactor">
    <cofactor evidence="1">
        <name>FAD</name>
        <dbReference type="ChEBI" id="CHEBI:57692"/>
    </cofactor>
</comment>
<dbReference type="InterPro" id="IPR023753">
    <property type="entry name" value="FAD/NAD-binding_dom"/>
</dbReference>
<evidence type="ECO:0000256" key="4">
    <source>
        <dbReference type="ARBA" id="ARBA00023002"/>
    </source>
</evidence>
<keyword evidence="8" id="KW-1185">Reference proteome</keyword>
<dbReference type="PRINTS" id="PR00411">
    <property type="entry name" value="PNDRDTASEI"/>
</dbReference>
<comment type="caution">
    <text evidence="7">The sequence shown here is derived from an EMBL/GenBank/DDBJ whole genome shotgun (WGS) entry which is preliminary data.</text>
</comment>
<name>A0ABW9UYU1_9SPHN</name>
<evidence type="ECO:0000313" key="7">
    <source>
        <dbReference type="EMBL" id="MXO69994.1"/>
    </source>
</evidence>
<gene>
    <name evidence="7" type="ORF">GRI72_14380</name>
</gene>
<dbReference type="InterPro" id="IPR028202">
    <property type="entry name" value="Reductase_C"/>
</dbReference>
<dbReference type="PANTHER" id="PTHR43557">
    <property type="entry name" value="APOPTOSIS-INDUCING FACTOR 1"/>
    <property type="match status" value="1"/>
</dbReference>